<dbReference type="EMBL" id="JARK01001350">
    <property type="protein sequence ID" value="EYC24149.1"/>
    <property type="molecule type" value="Genomic_DNA"/>
</dbReference>
<reference evidence="2" key="1">
    <citation type="journal article" date="2015" name="Nat. Genet.">
        <title>The genome and transcriptome of the zoonotic hookworm Ancylostoma ceylanicum identify infection-specific gene families.</title>
        <authorList>
            <person name="Schwarz E.M."/>
            <person name="Hu Y."/>
            <person name="Antoshechkin I."/>
            <person name="Miller M.M."/>
            <person name="Sternberg P.W."/>
            <person name="Aroian R.V."/>
        </authorList>
    </citation>
    <scope>NUCLEOTIDE SEQUENCE</scope>
    <source>
        <strain evidence="2">HY135</strain>
    </source>
</reference>
<organism evidence="1 2">
    <name type="scientific">Ancylostoma ceylanicum</name>
    <dbReference type="NCBI Taxonomy" id="53326"/>
    <lineage>
        <taxon>Eukaryota</taxon>
        <taxon>Metazoa</taxon>
        <taxon>Ecdysozoa</taxon>
        <taxon>Nematoda</taxon>
        <taxon>Chromadorea</taxon>
        <taxon>Rhabditida</taxon>
        <taxon>Rhabditina</taxon>
        <taxon>Rhabditomorpha</taxon>
        <taxon>Strongyloidea</taxon>
        <taxon>Ancylostomatidae</taxon>
        <taxon>Ancylostomatinae</taxon>
        <taxon>Ancylostoma</taxon>
    </lineage>
</organism>
<proteinExistence type="predicted"/>
<name>A0A016V926_9BILA</name>
<gene>
    <name evidence="1" type="primary">Acey_s0014.g2350</name>
    <name evidence="1" type="ORF">Y032_0014g2350</name>
</gene>
<accession>A0A016V926</accession>
<keyword evidence="2" id="KW-1185">Reference proteome</keyword>
<evidence type="ECO:0000313" key="2">
    <source>
        <dbReference type="Proteomes" id="UP000024635"/>
    </source>
</evidence>
<sequence length="74" mass="8575">MIWVFAISTSNNPFVQNLSKFHGVPYLGLPYCNPIKMELQYQRNTIFVFSTSNNPPLRCFIEKKFENFGGPNVE</sequence>
<dbReference type="Proteomes" id="UP000024635">
    <property type="component" value="Unassembled WGS sequence"/>
</dbReference>
<evidence type="ECO:0000313" key="1">
    <source>
        <dbReference type="EMBL" id="EYC24149.1"/>
    </source>
</evidence>
<dbReference type="AlphaFoldDB" id="A0A016V926"/>
<protein>
    <submittedName>
        <fullName evidence="1">Uncharacterized protein</fullName>
    </submittedName>
</protein>
<comment type="caution">
    <text evidence="1">The sequence shown here is derived from an EMBL/GenBank/DDBJ whole genome shotgun (WGS) entry which is preliminary data.</text>
</comment>